<evidence type="ECO:0000256" key="7">
    <source>
        <dbReference type="SAM" id="MobiDB-lite"/>
    </source>
</evidence>
<dbReference type="Pfam" id="PF00964">
    <property type="entry name" value="Elicitin"/>
    <property type="match status" value="1"/>
</dbReference>
<keyword evidence="9" id="KW-1185">Reference proteome</keyword>
<feature type="region of interest" description="Disordered" evidence="7">
    <location>
        <begin position="77"/>
        <end position="105"/>
    </location>
</feature>
<proteinExistence type="inferred from homology"/>
<feature type="compositionally biased region" description="Low complexity" evidence="7">
    <location>
        <begin position="78"/>
        <end position="95"/>
    </location>
</feature>
<dbReference type="SMR" id="G5A2Q9"/>
<accession>G5A2Q9</accession>
<dbReference type="EMBL" id="JH159159">
    <property type="protein sequence ID" value="EGZ09949.1"/>
    <property type="molecule type" value="Genomic_DNA"/>
</dbReference>
<dbReference type="InterPro" id="IPR002200">
    <property type="entry name" value="Elicitin"/>
</dbReference>
<keyword evidence="3 6" id="KW-0964">Secreted</keyword>
<keyword evidence="4 6" id="KW-0928">Hypersensitive response elicitation</keyword>
<evidence type="ECO:0000256" key="2">
    <source>
        <dbReference type="ARBA" id="ARBA00009544"/>
    </source>
</evidence>
<evidence type="ECO:0000256" key="3">
    <source>
        <dbReference type="ARBA" id="ARBA00022525"/>
    </source>
</evidence>
<comment type="subcellular location">
    <subcellularLocation>
        <location evidence="1 6">Secreted</location>
    </subcellularLocation>
</comment>
<protein>
    <recommendedName>
        <fullName evidence="6">Elicitin</fullName>
    </recommendedName>
</protein>
<dbReference type="AlphaFoldDB" id="G5A2Q9"/>
<dbReference type="GeneID" id="20649870"/>
<dbReference type="GO" id="GO:0052040">
    <property type="term" value="P:symbiont-mediated perturbation of host programmed cell death"/>
    <property type="evidence" value="ECO:0007669"/>
    <property type="project" value="UniProtKB-UniRule"/>
</dbReference>
<dbReference type="RefSeq" id="XP_009534810.1">
    <property type="nucleotide sequence ID" value="XM_009536515.1"/>
</dbReference>
<sequence>MGIASNKNVAGCSKAAGFSSMSTIADLTPEQLKAVCGSSACATLMKDMAAMGLGDCRIPESKIYLQSDIIDPFNERCSASGSTDSSASSSGSVTSNNLRDGSSSTTSSAATVAIRCVSMMTVGMVMMLA</sequence>
<dbReference type="KEGG" id="psoj:PHYSODRAFT_355830"/>
<evidence type="ECO:0000313" key="8">
    <source>
        <dbReference type="EMBL" id="EGZ09949.1"/>
    </source>
</evidence>
<dbReference type="InterPro" id="IPR036470">
    <property type="entry name" value="Elicitin_sf"/>
</dbReference>
<evidence type="ECO:0000256" key="6">
    <source>
        <dbReference type="RuleBase" id="RU368111"/>
    </source>
</evidence>
<evidence type="ECO:0000313" key="9">
    <source>
        <dbReference type="Proteomes" id="UP000002640"/>
    </source>
</evidence>
<dbReference type="SUPFAM" id="SSF48647">
    <property type="entry name" value="Fungal elicitin"/>
    <property type="match status" value="1"/>
</dbReference>
<reference evidence="8 9" key="1">
    <citation type="journal article" date="2006" name="Science">
        <title>Phytophthora genome sequences uncover evolutionary origins and mechanisms of pathogenesis.</title>
        <authorList>
            <person name="Tyler B.M."/>
            <person name="Tripathy S."/>
            <person name="Zhang X."/>
            <person name="Dehal P."/>
            <person name="Jiang R.H."/>
            <person name="Aerts A."/>
            <person name="Arredondo F.D."/>
            <person name="Baxter L."/>
            <person name="Bensasson D."/>
            <person name="Beynon J.L."/>
            <person name="Chapman J."/>
            <person name="Damasceno C.M."/>
            <person name="Dorrance A.E."/>
            <person name="Dou D."/>
            <person name="Dickerman A.W."/>
            <person name="Dubchak I.L."/>
            <person name="Garbelotto M."/>
            <person name="Gijzen M."/>
            <person name="Gordon S.G."/>
            <person name="Govers F."/>
            <person name="Grunwald N.J."/>
            <person name="Huang W."/>
            <person name="Ivors K.L."/>
            <person name="Jones R.W."/>
            <person name="Kamoun S."/>
            <person name="Krampis K."/>
            <person name="Lamour K.H."/>
            <person name="Lee M.K."/>
            <person name="McDonald W.H."/>
            <person name="Medina M."/>
            <person name="Meijer H.J."/>
            <person name="Nordberg E.K."/>
            <person name="Maclean D.J."/>
            <person name="Ospina-Giraldo M.D."/>
            <person name="Morris P.F."/>
            <person name="Phuntumart V."/>
            <person name="Putnam N.H."/>
            <person name="Rash S."/>
            <person name="Rose J.K."/>
            <person name="Sakihama Y."/>
            <person name="Salamov A.A."/>
            <person name="Savidor A."/>
            <person name="Scheuring C.F."/>
            <person name="Smith B.M."/>
            <person name="Sobral B.W."/>
            <person name="Terry A."/>
            <person name="Torto-Alalibo T.A."/>
            <person name="Win J."/>
            <person name="Xu Z."/>
            <person name="Zhang H."/>
            <person name="Grigoriev I.V."/>
            <person name="Rokhsar D.S."/>
            <person name="Boore J.L."/>
        </authorList>
    </citation>
    <scope>NUCLEOTIDE SEQUENCE [LARGE SCALE GENOMIC DNA]</scope>
    <source>
        <strain evidence="8 9">P6497</strain>
    </source>
</reference>
<dbReference type="GO" id="GO:0005576">
    <property type="term" value="C:extracellular region"/>
    <property type="evidence" value="ECO:0007669"/>
    <property type="project" value="UniProtKB-SubCell"/>
</dbReference>
<evidence type="ECO:0000256" key="5">
    <source>
        <dbReference type="ARBA" id="ARBA00023157"/>
    </source>
</evidence>
<dbReference type="InParanoid" id="G5A2Q9"/>
<organism evidence="8 9">
    <name type="scientific">Phytophthora sojae (strain P6497)</name>
    <name type="common">Soybean stem and root rot agent</name>
    <name type="synonym">Phytophthora megasperma f. sp. glycines</name>
    <dbReference type="NCBI Taxonomy" id="1094619"/>
    <lineage>
        <taxon>Eukaryota</taxon>
        <taxon>Sar</taxon>
        <taxon>Stramenopiles</taxon>
        <taxon>Oomycota</taxon>
        <taxon>Peronosporomycetes</taxon>
        <taxon>Peronosporales</taxon>
        <taxon>Peronosporaceae</taxon>
        <taxon>Phytophthora</taxon>
    </lineage>
</organism>
<gene>
    <name evidence="8" type="ORF">PHYSODRAFT_355830</name>
</gene>
<name>G5A2Q9_PHYSP</name>
<dbReference type="SMART" id="SM01187">
    <property type="entry name" value="Elicitin"/>
    <property type="match status" value="1"/>
</dbReference>
<comment type="function">
    <text evidence="6">Induces local and distal defense responses (incompatible hypersensitive reaction) in plants from the solanaceae and cruciferae families. Elicits leaf necrosis and causes the accumulation of pathogenesis-related proteins. Might interact with the lipidic molecules of the plasma membrane.</text>
</comment>
<dbReference type="Gene3D" id="1.10.239.10">
    <property type="entry name" value="Elicitin domain"/>
    <property type="match status" value="1"/>
</dbReference>
<keyword evidence="5 6" id="KW-1015">Disulfide bond</keyword>
<dbReference type="OMA" id="DAFTERC"/>
<evidence type="ECO:0000256" key="4">
    <source>
        <dbReference type="ARBA" id="ARBA00022978"/>
    </source>
</evidence>
<comment type="similarity">
    <text evidence="2 6">Belongs to the elicitin family.</text>
</comment>
<evidence type="ECO:0000256" key="1">
    <source>
        <dbReference type="ARBA" id="ARBA00004613"/>
    </source>
</evidence>
<dbReference type="Proteomes" id="UP000002640">
    <property type="component" value="Unassembled WGS sequence"/>
</dbReference>